<feature type="domain" description="Zn(2)-C6 fungal-type" evidence="4">
    <location>
        <begin position="5"/>
        <end position="33"/>
    </location>
</feature>
<dbReference type="GO" id="GO:0008270">
    <property type="term" value="F:zinc ion binding"/>
    <property type="evidence" value="ECO:0007669"/>
    <property type="project" value="InterPro"/>
</dbReference>
<comment type="subcellular location">
    <subcellularLocation>
        <location evidence="1">Nucleus</location>
    </subcellularLocation>
</comment>
<comment type="caution">
    <text evidence="5">The sequence shown here is derived from an EMBL/GenBank/DDBJ whole genome shotgun (WGS) entry which is preliminary data.</text>
</comment>
<evidence type="ECO:0000313" key="6">
    <source>
        <dbReference type="Proteomes" id="UP001160390"/>
    </source>
</evidence>
<dbReference type="PROSITE" id="PS50048">
    <property type="entry name" value="ZN2_CY6_FUNGAL_2"/>
    <property type="match status" value="1"/>
</dbReference>
<dbReference type="InterPro" id="IPR036864">
    <property type="entry name" value="Zn2-C6_fun-type_DNA-bd_sf"/>
</dbReference>
<feature type="region of interest" description="Disordered" evidence="3">
    <location>
        <begin position="52"/>
        <end position="75"/>
    </location>
</feature>
<evidence type="ECO:0000256" key="2">
    <source>
        <dbReference type="ARBA" id="ARBA00023242"/>
    </source>
</evidence>
<dbReference type="CDD" id="cd00067">
    <property type="entry name" value="GAL4"/>
    <property type="match status" value="1"/>
</dbReference>
<dbReference type="Proteomes" id="UP001160390">
    <property type="component" value="Unassembled WGS sequence"/>
</dbReference>
<proteinExistence type="predicted"/>
<protein>
    <recommendedName>
        <fullName evidence="4">Zn(2)-C6 fungal-type domain-containing protein</fullName>
    </recommendedName>
</protein>
<evidence type="ECO:0000259" key="4">
    <source>
        <dbReference type="PROSITE" id="PS50048"/>
    </source>
</evidence>
<dbReference type="EMBL" id="CABFNP030002019">
    <property type="protein sequence ID" value="CAI6101469.1"/>
    <property type="molecule type" value="Genomic_DNA"/>
</dbReference>
<gene>
    <name evidence="5" type="ORF">CCHLO57077_00018373</name>
</gene>
<evidence type="ECO:0000256" key="1">
    <source>
        <dbReference type="ARBA" id="ARBA00004123"/>
    </source>
</evidence>
<evidence type="ECO:0000256" key="3">
    <source>
        <dbReference type="SAM" id="MobiDB-lite"/>
    </source>
</evidence>
<dbReference type="SUPFAM" id="SSF57701">
    <property type="entry name" value="Zn2/Cys6 DNA-binding domain"/>
    <property type="match status" value="1"/>
</dbReference>
<reference evidence="5" key="1">
    <citation type="submission" date="2023-01" db="EMBL/GenBank/DDBJ databases">
        <authorList>
            <person name="Piombo E."/>
        </authorList>
    </citation>
    <scope>NUCLEOTIDE SEQUENCE</scope>
</reference>
<feature type="compositionally biased region" description="Low complexity" evidence="3">
    <location>
        <begin position="55"/>
        <end position="71"/>
    </location>
</feature>
<sequence>MTEPACGTCRKKCRKCDRKRPICDRCRIRGLHCEGYPPRFQFCEVLTAPSRKKSSNVSSSSDPGTSSTVTTFGESVLESPTVPETVIAVTSSVEHSVTESLDNNLLESAEDVTQNSSISDYLSVSSPTNTQYSTTQVSFASPLVPVPQLENEIIANQPIMEYFERTLSQHLTVQAQGIENPFHKYVLPLAYQHQGILHALLGLSVCHMHISGNESSQYFVATSCSYRISALHSLGSLLHKEEVSNLEPLEAEYILAIVLLLVLHDVCETGISANGAHLTGVSFLCKRMAYPANCSTRSKAGIFFTSALSWLDMLRGFSGAEKLSYSQDIRRCVRDHGSLSLHTLVGCPASLFYAIGSVLAAGKASLAGELSCEKFKQVLDDAERFFRSWDPEQVIYPTGHAEWKHLAEAYRHACLLRIMRFPDPYLLSCNDPRIKESVAAILDVCSLVPRDSVFFKRLLFPIFLAGANTSSPHQIHYAKWCISGIKTATGFQHPALTKVLASVWNERKANPFSLVDVCWMDFTCSEQLRSQHAYLFF</sequence>
<keyword evidence="2" id="KW-0539">Nucleus</keyword>
<dbReference type="PANTHER" id="PTHR37534">
    <property type="entry name" value="TRANSCRIPTIONAL ACTIVATOR PROTEIN UGA3"/>
    <property type="match status" value="1"/>
</dbReference>
<evidence type="ECO:0000313" key="5">
    <source>
        <dbReference type="EMBL" id="CAI6101469.1"/>
    </source>
</evidence>
<dbReference type="GO" id="GO:0005634">
    <property type="term" value="C:nucleus"/>
    <property type="evidence" value="ECO:0007669"/>
    <property type="project" value="UniProtKB-SubCell"/>
</dbReference>
<keyword evidence="6" id="KW-1185">Reference proteome</keyword>
<dbReference type="GO" id="GO:0000981">
    <property type="term" value="F:DNA-binding transcription factor activity, RNA polymerase II-specific"/>
    <property type="evidence" value="ECO:0007669"/>
    <property type="project" value="InterPro"/>
</dbReference>
<dbReference type="GO" id="GO:0000976">
    <property type="term" value="F:transcription cis-regulatory region binding"/>
    <property type="evidence" value="ECO:0007669"/>
    <property type="project" value="TreeGrafter"/>
</dbReference>
<name>A0AA35QGJ4_9HYPO</name>
<dbReference type="InterPro" id="IPR001138">
    <property type="entry name" value="Zn2Cys6_DnaBD"/>
</dbReference>
<accession>A0AA35QGJ4</accession>
<dbReference type="Pfam" id="PF11951">
    <property type="entry name" value="Fungal_trans_2"/>
    <property type="match status" value="1"/>
</dbReference>
<dbReference type="InterPro" id="IPR021858">
    <property type="entry name" value="Fun_TF"/>
</dbReference>
<dbReference type="Pfam" id="PF00172">
    <property type="entry name" value="Zn_clus"/>
    <property type="match status" value="1"/>
</dbReference>
<dbReference type="PANTHER" id="PTHR37534:SF49">
    <property type="entry name" value="LYSINE BIOSYNTHESIS REGULATORY PROTEIN LYS14"/>
    <property type="match status" value="1"/>
</dbReference>
<organism evidence="5 6">
    <name type="scientific">Clonostachys chloroleuca</name>
    <dbReference type="NCBI Taxonomy" id="1926264"/>
    <lineage>
        <taxon>Eukaryota</taxon>
        <taxon>Fungi</taxon>
        <taxon>Dikarya</taxon>
        <taxon>Ascomycota</taxon>
        <taxon>Pezizomycotina</taxon>
        <taxon>Sordariomycetes</taxon>
        <taxon>Hypocreomycetidae</taxon>
        <taxon>Hypocreales</taxon>
        <taxon>Bionectriaceae</taxon>
        <taxon>Clonostachys</taxon>
    </lineage>
</organism>
<dbReference type="Gene3D" id="4.10.240.10">
    <property type="entry name" value="Zn(2)-C6 fungal-type DNA-binding domain"/>
    <property type="match status" value="1"/>
</dbReference>
<dbReference type="GO" id="GO:0045944">
    <property type="term" value="P:positive regulation of transcription by RNA polymerase II"/>
    <property type="evidence" value="ECO:0007669"/>
    <property type="project" value="TreeGrafter"/>
</dbReference>
<dbReference type="AlphaFoldDB" id="A0AA35QGJ4"/>